<dbReference type="OMA" id="PENMSSK"/>
<reference evidence="4 5" key="1">
    <citation type="submission" date="2020-11" db="EMBL/GenBank/DDBJ databases">
        <authorList>
            <person name="Wallbank WR R."/>
            <person name="Pardo Diaz C."/>
            <person name="Kozak K."/>
            <person name="Martin S."/>
            <person name="Jiggins C."/>
            <person name="Moest M."/>
            <person name="Warren A I."/>
            <person name="Generalovic N T."/>
            <person name="Byers J.R.P. K."/>
            <person name="Montejo-Kovacevich G."/>
            <person name="Yen C E."/>
        </authorList>
    </citation>
    <scope>NUCLEOTIDE SEQUENCE [LARGE SCALE GENOMIC DNA]</scope>
</reference>
<dbReference type="Proteomes" id="UP000594454">
    <property type="component" value="Chromosome 4"/>
</dbReference>
<evidence type="ECO:0008006" key="6">
    <source>
        <dbReference type="Google" id="ProtNLM"/>
    </source>
</evidence>
<evidence type="ECO:0000256" key="3">
    <source>
        <dbReference type="SAM" id="SignalP"/>
    </source>
</evidence>
<dbReference type="Pfam" id="PF11901">
    <property type="entry name" value="DM9"/>
    <property type="match status" value="1"/>
</dbReference>
<proteinExistence type="predicted"/>
<name>A0A7R8V093_HERIL</name>
<evidence type="ECO:0000256" key="2">
    <source>
        <dbReference type="SAM" id="Phobius"/>
    </source>
</evidence>
<keyword evidence="2" id="KW-1133">Transmembrane helix</keyword>
<dbReference type="EMBL" id="LR899012">
    <property type="protein sequence ID" value="CAD7089199.1"/>
    <property type="molecule type" value="Genomic_DNA"/>
</dbReference>
<feature type="transmembrane region" description="Helical" evidence="2">
    <location>
        <begin position="495"/>
        <end position="517"/>
    </location>
</feature>
<dbReference type="PANTHER" id="PTHR31649">
    <property type="entry name" value="AGAP009604-PA"/>
    <property type="match status" value="1"/>
</dbReference>
<keyword evidence="2" id="KW-0812">Transmembrane</keyword>
<dbReference type="InParanoid" id="A0A7R8V093"/>
<gene>
    <name evidence="4" type="ORF">HERILL_LOCUS11770</name>
</gene>
<keyword evidence="3" id="KW-0732">Signal</keyword>
<evidence type="ECO:0000256" key="1">
    <source>
        <dbReference type="SAM" id="MobiDB-lite"/>
    </source>
</evidence>
<dbReference type="InterPro" id="IPR006616">
    <property type="entry name" value="DM9_repeat"/>
</dbReference>
<accession>A0A7R8V093</accession>
<feature type="compositionally biased region" description="Polar residues" evidence="1">
    <location>
        <begin position="461"/>
        <end position="472"/>
    </location>
</feature>
<feature type="signal peptide" evidence="3">
    <location>
        <begin position="1"/>
        <end position="31"/>
    </location>
</feature>
<dbReference type="OrthoDB" id="428159at2759"/>
<dbReference type="FunCoup" id="A0A7R8V093">
    <property type="interactions" value="158"/>
</dbReference>
<evidence type="ECO:0000313" key="4">
    <source>
        <dbReference type="EMBL" id="CAD7089199.1"/>
    </source>
</evidence>
<feature type="chain" id="PRO_5030934961" description="Protein unzipped" evidence="3">
    <location>
        <begin position="32"/>
        <end position="518"/>
    </location>
</feature>
<feature type="region of interest" description="Disordered" evidence="1">
    <location>
        <begin position="389"/>
        <end position="472"/>
    </location>
</feature>
<protein>
    <recommendedName>
        <fullName evidence="6">Protein unzipped</fullName>
    </recommendedName>
</protein>
<sequence length="518" mass="57360">MVLPPRLSKTFRTHLVLALFLTCSLVTQVIANVKSVQTYKHVSDLLSQGVTSSILVWETFVGDSKQLEYAVHGGKYLTDEEHYPIYVCRAIIDGIYTSGHTEKRQQRTLCLVSMHSEVKSHHAFDILINKGQGAKLIWMSWTKFTPYIPTGAVSCGGQLTEAFFVARHKTKLYQETNGAVQHGPDYNLGWLDPHNRLGKIVVSEGNSEKEYEDGEILVEIEPVRYELREIKIDKWRTDIKVNQTYLGSAVLSNTDDLPRLVETVISFTYDKVQIWGVHDGVARGLPTKVYEVGQPVNEIRWGLKDSDKVVDVKTVSTTLKPGTALNVTLKGNYTTLDAPYKATLVAYYADNDDSISRKISANVQKYYMQDIKFEFSPVYWLENGTLLPTTTTTTTTTTTEPTTTSTREPEPVVPPLIHVADSARSSNDGGHNDASVAESKKNPNDIEDMQAGNALNGDASPVTNTGGDSLKLTNVEQNPANLAKDSANSRQQQSLVTLLGCSLMTSLIFFLTSVTSLN</sequence>
<dbReference type="PANTHER" id="PTHR31649:SF11">
    <property type="entry name" value="PROTEIN UNZIPPED"/>
    <property type="match status" value="1"/>
</dbReference>
<feature type="compositionally biased region" description="Low complexity" evidence="1">
    <location>
        <begin position="389"/>
        <end position="406"/>
    </location>
</feature>
<keyword evidence="5" id="KW-1185">Reference proteome</keyword>
<organism evidence="4 5">
    <name type="scientific">Hermetia illucens</name>
    <name type="common">Black soldier fly</name>
    <dbReference type="NCBI Taxonomy" id="343691"/>
    <lineage>
        <taxon>Eukaryota</taxon>
        <taxon>Metazoa</taxon>
        <taxon>Ecdysozoa</taxon>
        <taxon>Arthropoda</taxon>
        <taxon>Hexapoda</taxon>
        <taxon>Insecta</taxon>
        <taxon>Pterygota</taxon>
        <taxon>Neoptera</taxon>
        <taxon>Endopterygota</taxon>
        <taxon>Diptera</taxon>
        <taxon>Brachycera</taxon>
        <taxon>Stratiomyomorpha</taxon>
        <taxon>Stratiomyidae</taxon>
        <taxon>Hermetiinae</taxon>
        <taxon>Hermetia</taxon>
    </lineage>
</organism>
<evidence type="ECO:0000313" key="5">
    <source>
        <dbReference type="Proteomes" id="UP000594454"/>
    </source>
</evidence>
<dbReference type="AlphaFoldDB" id="A0A7R8V093"/>
<keyword evidence="2" id="KW-0472">Membrane</keyword>